<comment type="caution">
    <text evidence="2">The sequence shown here is derived from an EMBL/GenBank/DDBJ whole genome shotgun (WGS) entry which is preliminary data.</text>
</comment>
<evidence type="ECO:0000313" key="3">
    <source>
        <dbReference type="Proteomes" id="UP001346869"/>
    </source>
</evidence>
<proteinExistence type="predicted"/>
<evidence type="ECO:0000256" key="1">
    <source>
        <dbReference type="SAM" id="MobiDB-lite"/>
    </source>
</evidence>
<name>A0AAN8ABG5_ELEMC</name>
<protein>
    <submittedName>
        <fullName evidence="2">Uncharacterized protein</fullName>
    </submittedName>
</protein>
<sequence length="88" mass="9650">MLLSVVLSYLRRPGTLQDFNRKRKRGVVMPMSSEWRWAPDKGRTGRNSCPSPGEGVAQGGRGSRVQPQEDGGPLMVQLQSGLPCKRVG</sequence>
<accession>A0AAN8ABG5</accession>
<keyword evidence="3" id="KW-1185">Reference proteome</keyword>
<organism evidence="2 3">
    <name type="scientific">Eleginops maclovinus</name>
    <name type="common">Patagonian blennie</name>
    <name type="synonym">Eleginus maclovinus</name>
    <dbReference type="NCBI Taxonomy" id="56733"/>
    <lineage>
        <taxon>Eukaryota</taxon>
        <taxon>Metazoa</taxon>
        <taxon>Chordata</taxon>
        <taxon>Craniata</taxon>
        <taxon>Vertebrata</taxon>
        <taxon>Euteleostomi</taxon>
        <taxon>Actinopterygii</taxon>
        <taxon>Neopterygii</taxon>
        <taxon>Teleostei</taxon>
        <taxon>Neoteleostei</taxon>
        <taxon>Acanthomorphata</taxon>
        <taxon>Eupercaria</taxon>
        <taxon>Perciformes</taxon>
        <taxon>Notothenioidei</taxon>
        <taxon>Eleginopidae</taxon>
        <taxon>Eleginops</taxon>
    </lineage>
</organism>
<gene>
    <name evidence="2" type="ORF">PBY51_014966</name>
</gene>
<evidence type="ECO:0000313" key="2">
    <source>
        <dbReference type="EMBL" id="KAK5853843.1"/>
    </source>
</evidence>
<reference evidence="2 3" key="2">
    <citation type="journal article" date="2023" name="Mol. Biol. Evol.">
        <title>Genomics of Secondarily Temperate Adaptation in the Only Non-Antarctic Icefish.</title>
        <authorList>
            <person name="Rivera-Colon A.G."/>
            <person name="Rayamajhi N."/>
            <person name="Minhas B.F."/>
            <person name="Madrigal G."/>
            <person name="Bilyk K.T."/>
            <person name="Yoon V."/>
            <person name="Hune M."/>
            <person name="Gregory S."/>
            <person name="Cheng C.H.C."/>
            <person name="Catchen J.M."/>
        </authorList>
    </citation>
    <scope>NUCLEOTIDE SEQUENCE [LARGE SCALE GENOMIC DNA]</scope>
    <source>
        <strain evidence="2">JMC-PN-2008</strain>
    </source>
</reference>
<reference evidence="2 3" key="1">
    <citation type="journal article" date="2023" name="Genes (Basel)">
        <title>Chromosome-Level Genome Assembly and Circadian Gene Repertoire of the Patagonia Blennie Eleginops maclovinus-The Closest Ancestral Proxy of Antarctic Cryonotothenioids.</title>
        <authorList>
            <person name="Cheng C.C."/>
            <person name="Rivera-Colon A.G."/>
            <person name="Minhas B.F."/>
            <person name="Wilson L."/>
            <person name="Rayamajhi N."/>
            <person name="Vargas-Chacoff L."/>
            <person name="Catchen J.M."/>
        </authorList>
    </citation>
    <scope>NUCLEOTIDE SEQUENCE [LARGE SCALE GENOMIC DNA]</scope>
    <source>
        <strain evidence="2">JMC-PN-2008</strain>
    </source>
</reference>
<dbReference type="EMBL" id="JAUZQC010000019">
    <property type="protein sequence ID" value="KAK5853843.1"/>
    <property type="molecule type" value="Genomic_DNA"/>
</dbReference>
<dbReference type="Proteomes" id="UP001346869">
    <property type="component" value="Unassembled WGS sequence"/>
</dbReference>
<dbReference type="AlphaFoldDB" id="A0AAN8ABG5"/>
<feature type="region of interest" description="Disordered" evidence="1">
    <location>
        <begin position="37"/>
        <end position="88"/>
    </location>
</feature>